<keyword evidence="4" id="KW-0812">Transmembrane</keyword>
<comment type="subcellular location">
    <subcellularLocation>
        <location evidence="1">Cell membrane</location>
        <topology evidence="1">Single-pass type II membrane protein</topology>
    </subcellularLocation>
</comment>
<keyword evidence="3" id="KW-1003">Cell membrane</keyword>
<keyword evidence="8" id="KW-0472">Membrane</keyword>
<evidence type="ECO:0000256" key="6">
    <source>
        <dbReference type="ARBA" id="ARBA00022989"/>
    </source>
</evidence>
<name>A0ABY4EH31_9BACI</name>
<gene>
    <name evidence="13" type="ORF">MUN89_16165</name>
</gene>
<keyword evidence="7" id="KW-0805">Transcription regulation</keyword>
<comment type="function">
    <text evidence="10">Involved in SarA attenuation. Affects resistance to oxacillin and teicoplanin, as well as the synthesis of virulence factors.</text>
</comment>
<dbReference type="PANTHER" id="PTHR33392">
    <property type="entry name" value="POLYISOPRENYL-TEICHOIC ACID--PEPTIDOGLYCAN TEICHOIC ACID TRANSFERASE TAGU"/>
    <property type="match status" value="1"/>
</dbReference>
<keyword evidence="6" id="KW-1133">Transmembrane helix</keyword>
<evidence type="ECO:0000256" key="11">
    <source>
        <dbReference type="ARBA" id="ARBA00040752"/>
    </source>
</evidence>
<keyword evidence="14" id="KW-1185">Reference proteome</keyword>
<proteinExistence type="inferred from homology"/>
<dbReference type="Proteomes" id="UP000831787">
    <property type="component" value="Chromosome"/>
</dbReference>
<keyword evidence="5" id="KW-0735">Signal-anchor</keyword>
<evidence type="ECO:0000256" key="5">
    <source>
        <dbReference type="ARBA" id="ARBA00022968"/>
    </source>
</evidence>
<comment type="similarity">
    <text evidence="2">Belongs to the LytR/CpsA/Psr (LCP) family.</text>
</comment>
<dbReference type="PANTHER" id="PTHR33392:SF8">
    <property type="entry name" value="REGULATORY PROTEIN MSRR"/>
    <property type="match status" value="1"/>
</dbReference>
<evidence type="ECO:0000256" key="4">
    <source>
        <dbReference type="ARBA" id="ARBA00022692"/>
    </source>
</evidence>
<evidence type="ECO:0000256" key="9">
    <source>
        <dbReference type="ARBA" id="ARBA00023163"/>
    </source>
</evidence>
<evidence type="ECO:0000313" key="14">
    <source>
        <dbReference type="Proteomes" id="UP000831787"/>
    </source>
</evidence>
<evidence type="ECO:0000313" key="13">
    <source>
        <dbReference type="EMBL" id="UOQ43441.1"/>
    </source>
</evidence>
<dbReference type="InterPro" id="IPR004474">
    <property type="entry name" value="LytR_CpsA_psr"/>
</dbReference>
<reference evidence="13 14" key="1">
    <citation type="submission" date="2022-04" db="EMBL/GenBank/DDBJ databases">
        <title>Halobacillus sp. isolated from saltern.</title>
        <authorList>
            <person name="Won M."/>
            <person name="Lee C.-M."/>
            <person name="Woen H.-Y."/>
            <person name="Kwon S.-W."/>
        </authorList>
    </citation>
    <scope>NUCLEOTIDE SEQUENCE [LARGE SCALE GENOMIC DNA]</scope>
    <source>
        <strain evidence="13 14">SSBR10-3</strain>
    </source>
</reference>
<evidence type="ECO:0000256" key="1">
    <source>
        <dbReference type="ARBA" id="ARBA00004401"/>
    </source>
</evidence>
<evidence type="ECO:0000256" key="8">
    <source>
        <dbReference type="ARBA" id="ARBA00023136"/>
    </source>
</evidence>
<dbReference type="InterPro" id="IPR050922">
    <property type="entry name" value="LytR/CpsA/Psr_CW_biosynth"/>
</dbReference>
<sequence length="339" mass="37958">MANSRKMRKSRKKKRKRKIILAFISLLFLLVIGYTGYQYIAGKNEANSKVSGETQGGQGGLQETTSKYKDEFNGVKSNDGKTNVLLLGVDQRKNEIPRSDTIIIAQYDPKNNTAKMASIMRDTYVNIPGHGYNKINAAFAFGGPELLRKTISENFGVDLEYYSIVDFNGFVQIANTLAPDGLTVNVEEDMKYKDGSGTIDLDLEEGTQKLNGEDLLGYARFRHDSKGDFGRVERQQKVIKLLKDKLVSVNGILKAPRLIGNIQPYVDTNMGTGKIVSLAKDFLLNPVDDIKTTSIPEKDNLWNERKPYPIGLVLAHNEDQTREDIHQFLNGNSNTDEEQ</sequence>
<keyword evidence="9" id="KW-0804">Transcription</keyword>
<evidence type="ECO:0000256" key="3">
    <source>
        <dbReference type="ARBA" id="ARBA00022475"/>
    </source>
</evidence>
<dbReference type="EMBL" id="CP095073">
    <property type="protein sequence ID" value="UOQ43441.1"/>
    <property type="molecule type" value="Genomic_DNA"/>
</dbReference>
<organism evidence="13 14">
    <name type="scientific">Halobacillus salinarum</name>
    <dbReference type="NCBI Taxonomy" id="2932257"/>
    <lineage>
        <taxon>Bacteria</taxon>
        <taxon>Bacillati</taxon>
        <taxon>Bacillota</taxon>
        <taxon>Bacilli</taxon>
        <taxon>Bacillales</taxon>
        <taxon>Bacillaceae</taxon>
        <taxon>Halobacillus</taxon>
    </lineage>
</organism>
<evidence type="ECO:0000256" key="2">
    <source>
        <dbReference type="ARBA" id="ARBA00006068"/>
    </source>
</evidence>
<dbReference type="NCBIfam" id="TIGR00350">
    <property type="entry name" value="lytR_cpsA_psr"/>
    <property type="match status" value="1"/>
</dbReference>
<dbReference type="Pfam" id="PF03816">
    <property type="entry name" value="LytR_cpsA_psr"/>
    <property type="match status" value="1"/>
</dbReference>
<evidence type="ECO:0000256" key="7">
    <source>
        <dbReference type="ARBA" id="ARBA00023015"/>
    </source>
</evidence>
<evidence type="ECO:0000259" key="12">
    <source>
        <dbReference type="Pfam" id="PF03816"/>
    </source>
</evidence>
<dbReference type="RefSeq" id="WP_244708800.1">
    <property type="nucleotide sequence ID" value="NZ_CP095073.1"/>
</dbReference>
<evidence type="ECO:0000256" key="10">
    <source>
        <dbReference type="ARBA" id="ARBA00037178"/>
    </source>
</evidence>
<accession>A0ABY4EH31</accession>
<protein>
    <recommendedName>
        <fullName evidence="11">Regulatory protein MsrR</fullName>
    </recommendedName>
</protein>
<feature type="domain" description="Cell envelope-related transcriptional attenuator" evidence="12">
    <location>
        <begin position="98"/>
        <end position="246"/>
    </location>
</feature>
<dbReference type="Gene3D" id="3.40.630.190">
    <property type="entry name" value="LCP protein"/>
    <property type="match status" value="1"/>
</dbReference>